<dbReference type="EMBL" id="JAEUBG010005785">
    <property type="protein sequence ID" value="KAH3672647.1"/>
    <property type="molecule type" value="Genomic_DNA"/>
</dbReference>
<evidence type="ECO:0000313" key="4">
    <source>
        <dbReference type="Proteomes" id="UP000774326"/>
    </source>
</evidence>
<proteinExistence type="predicted"/>
<reference evidence="3" key="2">
    <citation type="submission" date="2021-01" db="EMBL/GenBank/DDBJ databases">
        <authorList>
            <person name="Schikora-Tamarit M.A."/>
        </authorList>
    </citation>
    <scope>NUCLEOTIDE SEQUENCE</scope>
    <source>
        <strain evidence="3">CBS2887</strain>
    </source>
</reference>
<feature type="transmembrane region" description="Helical" evidence="2">
    <location>
        <begin position="79"/>
        <end position="101"/>
    </location>
</feature>
<organism evidence="3 4">
    <name type="scientific">Wickerhamomyces pijperi</name>
    <name type="common">Yeast</name>
    <name type="synonym">Pichia pijperi</name>
    <dbReference type="NCBI Taxonomy" id="599730"/>
    <lineage>
        <taxon>Eukaryota</taxon>
        <taxon>Fungi</taxon>
        <taxon>Dikarya</taxon>
        <taxon>Ascomycota</taxon>
        <taxon>Saccharomycotina</taxon>
        <taxon>Saccharomycetes</taxon>
        <taxon>Phaffomycetales</taxon>
        <taxon>Wickerhamomycetaceae</taxon>
        <taxon>Wickerhamomyces</taxon>
    </lineage>
</organism>
<keyword evidence="2" id="KW-0812">Transmembrane</keyword>
<sequence>MTTPVQPQLNIPIPDLRFESTFRKALDAAFKSHAESLAKSQSQSQSNSKTQSQTSDLPLKPLPLLHSTYIVARVILKDVLLMPLIQGFALSYFLLGFRPWLSNYVVPFGRKCGLYVMNVLSGNKSSYRRSY</sequence>
<evidence type="ECO:0000313" key="3">
    <source>
        <dbReference type="EMBL" id="KAH3672647.1"/>
    </source>
</evidence>
<dbReference type="Proteomes" id="UP000774326">
    <property type="component" value="Unassembled WGS sequence"/>
</dbReference>
<gene>
    <name evidence="3" type="ORF">WICPIJ_010017</name>
</gene>
<feature type="region of interest" description="Disordered" evidence="1">
    <location>
        <begin position="36"/>
        <end position="60"/>
    </location>
</feature>
<dbReference type="OrthoDB" id="2430343at2759"/>
<reference evidence="3" key="1">
    <citation type="journal article" date="2021" name="Open Biol.">
        <title>Shared evolutionary footprints suggest mitochondrial oxidative damage underlies multiple complex I losses in fungi.</title>
        <authorList>
            <person name="Schikora-Tamarit M.A."/>
            <person name="Marcet-Houben M."/>
            <person name="Nosek J."/>
            <person name="Gabaldon T."/>
        </authorList>
    </citation>
    <scope>NUCLEOTIDE SEQUENCE</scope>
    <source>
        <strain evidence="3">CBS2887</strain>
    </source>
</reference>
<accession>A0A9P8PIC8</accession>
<feature type="compositionally biased region" description="Low complexity" evidence="1">
    <location>
        <begin position="39"/>
        <end position="55"/>
    </location>
</feature>
<evidence type="ECO:0000256" key="1">
    <source>
        <dbReference type="SAM" id="MobiDB-lite"/>
    </source>
</evidence>
<keyword evidence="2" id="KW-1133">Transmembrane helix</keyword>
<dbReference type="AlphaFoldDB" id="A0A9P8PIC8"/>
<keyword evidence="4" id="KW-1185">Reference proteome</keyword>
<comment type="caution">
    <text evidence="3">The sequence shown here is derived from an EMBL/GenBank/DDBJ whole genome shotgun (WGS) entry which is preliminary data.</text>
</comment>
<name>A0A9P8PIC8_WICPI</name>
<protein>
    <submittedName>
        <fullName evidence="3">Uncharacterized protein</fullName>
    </submittedName>
</protein>
<keyword evidence="2" id="KW-0472">Membrane</keyword>
<evidence type="ECO:0000256" key="2">
    <source>
        <dbReference type="SAM" id="Phobius"/>
    </source>
</evidence>